<dbReference type="Proteomes" id="UP000024335">
    <property type="component" value="Segment"/>
</dbReference>
<evidence type="ECO:0000313" key="3">
    <source>
        <dbReference type="EMBL" id="AHX01054.1"/>
    </source>
</evidence>
<name>A0A023NHY6_9CAUD</name>
<proteinExistence type="predicted"/>
<dbReference type="EMBL" id="KJ621082">
    <property type="protein sequence ID" value="AHX01054.1"/>
    <property type="molecule type" value="Genomic_DNA"/>
</dbReference>
<accession>A0A023NHY6</accession>
<evidence type="ECO:0000313" key="4">
    <source>
        <dbReference type="Proteomes" id="UP000024335"/>
    </source>
</evidence>
<keyword evidence="2" id="KW-0812">Transmembrane</keyword>
<feature type="transmembrane region" description="Helical" evidence="2">
    <location>
        <begin position="45"/>
        <end position="64"/>
    </location>
</feature>
<evidence type="ECO:0000256" key="2">
    <source>
        <dbReference type="SAM" id="Phobius"/>
    </source>
</evidence>
<feature type="transmembrane region" description="Helical" evidence="2">
    <location>
        <begin position="12"/>
        <end position="33"/>
    </location>
</feature>
<reference evidence="3" key="1">
    <citation type="submission" date="2014-05" db="EMBL/GenBank/DDBJ databases">
        <title>Complete genome sequence of bacteriophage DFL12phi1, which infects Dinoroseobacter shibae.</title>
        <authorList>
            <person name="Ji J."/>
            <person name="Zhang R."/>
            <person name="Jiao N."/>
        </authorList>
    </citation>
    <scope>NUCLEOTIDE SEQUENCE [LARGE SCALE GENOMIC DNA]</scope>
</reference>
<evidence type="ECO:0000256" key="1">
    <source>
        <dbReference type="SAM" id="MobiDB-lite"/>
    </source>
</evidence>
<keyword evidence="2" id="KW-0472">Membrane</keyword>
<dbReference type="GeneID" id="19686212"/>
<gene>
    <name evidence="3" type="ORF">DFL12P1_0008</name>
</gene>
<dbReference type="RefSeq" id="YP_009043774.1">
    <property type="nucleotide sequence ID" value="NC_024367.1"/>
</dbReference>
<keyword evidence="4" id="KW-1185">Reference proteome</keyword>
<feature type="region of interest" description="Disordered" evidence="1">
    <location>
        <begin position="103"/>
        <end position="135"/>
    </location>
</feature>
<feature type="compositionally biased region" description="Basic and acidic residues" evidence="1">
    <location>
        <begin position="112"/>
        <end position="124"/>
    </location>
</feature>
<dbReference type="KEGG" id="vg:19686212"/>
<feature type="transmembrane region" description="Helical" evidence="2">
    <location>
        <begin position="76"/>
        <end position="97"/>
    </location>
</feature>
<protein>
    <submittedName>
        <fullName evidence="3">Uncharacterized protein</fullName>
    </submittedName>
</protein>
<dbReference type="OrthoDB" id="20266at10239"/>
<organism evidence="3 4">
    <name type="scientific">Dinoroseobacter phage DFL12phi1</name>
    <dbReference type="NCBI Taxonomy" id="1477404"/>
    <lineage>
        <taxon>Viruses</taxon>
        <taxon>Duplodnaviria</taxon>
        <taxon>Heunggongvirae</taxon>
        <taxon>Uroviricota</taxon>
        <taxon>Caudoviricetes</taxon>
        <taxon>Schitoviridae</taxon>
        <taxon>Rhodovirinae</taxon>
        <taxon>Baltimorevirus</taxon>
        <taxon>Baltimorevirus DFL12</taxon>
    </lineage>
</organism>
<keyword evidence="2" id="KW-1133">Transmembrane helix</keyword>
<sequence length="135" mass="14250">MSNQDPNLLGEVFNQRAVILTFFGALGGSVRAAVLKTTWREGLRVVFVGGAVAFGVGVLGPVIMRPWIGDLPDEMAGAMGTLTAASFLIGLVAVTLVERFISGEANEPTDPTPRHYGPEGRLEDGDTIPDPEGNQ</sequence>